<evidence type="ECO:0000259" key="2">
    <source>
        <dbReference type="Pfam" id="PF12825"/>
    </source>
</evidence>
<feature type="compositionally biased region" description="Polar residues" evidence="1">
    <location>
        <begin position="124"/>
        <end position="135"/>
    </location>
</feature>
<sequence length="773" mass="83938">MSEQAPQPLAPQPPRLTAAQTRALFDILTHNETYAEIVAFKYPQGVLNYGYPFHNKEQARAEQRQTLERNGTVTASQKRNGSFGGVSGFAARFWGRSGSSSSTPTSSAPDSDQSPPSEALSAVSLGQNGSASHGSNGEDGSLASDQSEMPILQLLMTTFVMQLPAISTLSGDFWALRLRGLLSRFADARLSESYDKGTMGARKTLATGWSSVVEMLSRGMLGGVKPRKQLEQVSEEENAKEGLREKQYDVAKGQDLTRAWEDVLDGLVYGELVDELFAHMARQPELEEYSSAVNASSHYIVIHLAALLHHVFVETPDGPNLIKLIDNVHRLVPYAMIKQTLRIGNAATMINGLMHLLLAKLSVTGLTNWVGLTANEDDGMNLLQNIISLVLSRDASEFKKILQRIERMSPDSTTPTEAMLKALRAHVNSSDRTTEEALRKKSLDNPGSIVVAILDAQDPELVKELGKTQHLLCLEYYSALLSVRDRTAITAALCRQTPDMFTGAIREAVAAYNPIIRAVHERVDLGDHLQDLQAFITDFIRVSTPASGGPGVTVDDYVRLLNDKKHLLHRFLHAVASSCPDITNDLCAWSNASIAKFRRTPAADGADKTSEINASTMDQALNKLVSKLGDDRQAVLSAVNAHAGYLAAVQGVSDAQLDHIAARTADGKGKDTEDSTAQIRGPGVYLARWQNLLDETVITTAKKYGSIRHGSDVRHLATKGKTGLAGHNLSAVEKKKDDTGVLAAPNVSAVIDALEKPFHELMKVLNAERTAAK</sequence>
<proteinExistence type="predicted"/>
<keyword evidence="5" id="KW-1185">Reference proteome</keyword>
<dbReference type="InterPro" id="IPR024555">
    <property type="entry name" value="PX-associated"/>
</dbReference>
<reference evidence="4 5" key="1">
    <citation type="submission" date="2016-03" db="EMBL/GenBank/DDBJ databases">
        <title>Fine-scale spatial genetic structure of a fungal parasite of coffee scale insects.</title>
        <authorList>
            <person name="Jackson D."/>
            <person name="Zemenick K.A."/>
            <person name="Malloure B."/>
            <person name="Quandt C.A."/>
            <person name="James T.Y."/>
        </authorList>
    </citation>
    <scope>NUCLEOTIDE SEQUENCE [LARGE SCALE GENOMIC DNA]</scope>
    <source>
        <strain evidence="4 5">UM487</strain>
    </source>
</reference>
<dbReference type="OrthoDB" id="2117459at2759"/>
<evidence type="ECO:0000313" key="5">
    <source>
        <dbReference type="Proteomes" id="UP000243081"/>
    </source>
</evidence>
<dbReference type="OMA" id="WHASSHT"/>
<feature type="domain" description="PX" evidence="2">
    <location>
        <begin position="476"/>
        <end position="595"/>
    </location>
</feature>
<comment type="caution">
    <text evidence="4">The sequence shown here is derived from an EMBL/GenBank/DDBJ whole genome shotgun (WGS) entry which is preliminary data.</text>
</comment>
<feature type="region of interest" description="Disordered" evidence="1">
    <location>
        <begin position="97"/>
        <end position="144"/>
    </location>
</feature>
<evidence type="ECO:0000256" key="1">
    <source>
        <dbReference type="SAM" id="MobiDB-lite"/>
    </source>
</evidence>
<organism evidence="4 5">
    <name type="scientific">Cordyceps confragosa</name>
    <name type="common">Lecanicillium lecanii</name>
    <dbReference type="NCBI Taxonomy" id="2714763"/>
    <lineage>
        <taxon>Eukaryota</taxon>
        <taxon>Fungi</taxon>
        <taxon>Dikarya</taxon>
        <taxon>Ascomycota</taxon>
        <taxon>Pezizomycotina</taxon>
        <taxon>Sordariomycetes</taxon>
        <taxon>Hypocreomycetidae</taxon>
        <taxon>Hypocreales</taxon>
        <taxon>Cordycipitaceae</taxon>
        <taxon>Akanthomyces</taxon>
    </lineage>
</organism>
<feature type="compositionally biased region" description="Low complexity" evidence="1">
    <location>
        <begin position="97"/>
        <end position="117"/>
    </location>
</feature>
<dbReference type="Pfam" id="PF12828">
    <property type="entry name" value="PXB"/>
    <property type="match status" value="1"/>
</dbReference>
<dbReference type="InterPro" id="IPR047168">
    <property type="entry name" value="LEC1-like"/>
</dbReference>
<dbReference type="InterPro" id="IPR024554">
    <property type="entry name" value="LEC1-like_C"/>
</dbReference>
<name>A0A179INN2_CORDF</name>
<dbReference type="PANTHER" id="PTHR47185:SF2">
    <property type="entry name" value="FUNGAL PROTEIN"/>
    <property type="match status" value="1"/>
</dbReference>
<dbReference type="GO" id="GO:0035091">
    <property type="term" value="F:phosphatidylinositol binding"/>
    <property type="evidence" value="ECO:0007669"/>
    <property type="project" value="TreeGrafter"/>
</dbReference>
<gene>
    <name evidence="4" type="ORF">LLEC1_05605</name>
</gene>
<dbReference type="PANTHER" id="PTHR47185">
    <property type="entry name" value="PX DOMAIN-CONTAINING PROTEIN YPR097W"/>
    <property type="match status" value="1"/>
</dbReference>
<dbReference type="EMBL" id="LUKN01000342">
    <property type="protein sequence ID" value="OAR03084.1"/>
    <property type="molecule type" value="Genomic_DNA"/>
</dbReference>
<protein>
    <submittedName>
        <fullName evidence="4">Uncharacterized protein</fullName>
    </submittedName>
</protein>
<feature type="domain" description="PX-associated" evidence="3">
    <location>
        <begin position="13"/>
        <end position="218"/>
    </location>
</feature>
<dbReference type="Proteomes" id="UP000243081">
    <property type="component" value="Unassembled WGS sequence"/>
</dbReference>
<dbReference type="Pfam" id="PF12825">
    <property type="entry name" value="DUF3818"/>
    <property type="match status" value="2"/>
</dbReference>
<dbReference type="AlphaFoldDB" id="A0A179INN2"/>
<feature type="domain" description="PX" evidence="2">
    <location>
        <begin position="274"/>
        <end position="460"/>
    </location>
</feature>
<evidence type="ECO:0000313" key="4">
    <source>
        <dbReference type="EMBL" id="OAR03084.1"/>
    </source>
</evidence>
<accession>A0A179INN2</accession>
<evidence type="ECO:0000259" key="3">
    <source>
        <dbReference type="Pfam" id="PF12828"/>
    </source>
</evidence>